<evidence type="ECO:0008006" key="3">
    <source>
        <dbReference type="Google" id="ProtNLM"/>
    </source>
</evidence>
<proteinExistence type="predicted"/>
<comment type="caution">
    <text evidence="1">The sequence shown here is derived from an EMBL/GenBank/DDBJ whole genome shotgun (WGS) entry which is preliminary data.</text>
</comment>
<evidence type="ECO:0000313" key="2">
    <source>
        <dbReference type="Proteomes" id="UP000230959"/>
    </source>
</evidence>
<reference evidence="2" key="1">
    <citation type="submission" date="2017-09" db="EMBL/GenBank/DDBJ databases">
        <title>Depth-based differentiation of microbial function through sediment-hosted aquifers and enrichment of novel symbionts in the deep terrestrial subsurface.</title>
        <authorList>
            <person name="Probst A.J."/>
            <person name="Ladd B."/>
            <person name="Jarett J.K."/>
            <person name="Geller-Mcgrath D.E."/>
            <person name="Sieber C.M.K."/>
            <person name="Emerson J.B."/>
            <person name="Anantharaman K."/>
            <person name="Thomas B.C."/>
            <person name="Malmstrom R."/>
            <person name="Stieglmeier M."/>
            <person name="Klingl A."/>
            <person name="Woyke T."/>
            <person name="Ryan C.M."/>
            <person name="Banfield J.F."/>
        </authorList>
    </citation>
    <scope>NUCLEOTIDE SEQUENCE [LARGE SCALE GENOMIC DNA]</scope>
</reference>
<dbReference type="Proteomes" id="UP000230959">
    <property type="component" value="Unassembled WGS sequence"/>
</dbReference>
<evidence type="ECO:0000313" key="1">
    <source>
        <dbReference type="EMBL" id="PJE73524.1"/>
    </source>
</evidence>
<dbReference type="AlphaFoldDB" id="A0A2M8LA93"/>
<organism evidence="1 2">
    <name type="scientific">Candidatus Terrybacteria bacterium CG10_big_fil_rev_8_21_14_0_10_41_10</name>
    <dbReference type="NCBI Taxonomy" id="1975026"/>
    <lineage>
        <taxon>Bacteria</taxon>
        <taxon>Candidatus Terryibacteriota</taxon>
    </lineage>
</organism>
<protein>
    <recommendedName>
        <fullName evidence="3">CYTH domain-containing protein</fullName>
    </recommendedName>
</protein>
<sequence length="178" mass="21149">MTKEIEIKIKIDKKGFDKFVKNKQGFQFEKTYGYFTENYENMSKGIFPRIKEMGNVALVSVKVKTKNDSKMFERDEYEFETGSSNVEPARLMFKSLGYCIEHIFEKRRYKLESLNNCDFVIDELPFGYFVELEGTEENIEKSIKELCLENYERINGAYLKLWEKHKKENNLTGECVFK</sequence>
<accession>A0A2M8LA93</accession>
<dbReference type="EMBL" id="PFER01000034">
    <property type="protein sequence ID" value="PJE73524.1"/>
    <property type="molecule type" value="Genomic_DNA"/>
</dbReference>
<name>A0A2M8LA93_9BACT</name>
<gene>
    <name evidence="1" type="ORF">COV02_02300</name>
</gene>
<dbReference type="InterPro" id="IPR033469">
    <property type="entry name" value="CYTH-like_dom_sf"/>
</dbReference>
<dbReference type="SUPFAM" id="SSF55154">
    <property type="entry name" value="CYTH-like phosphatases"/>
    <property type="match status" value="1"/>
</dbReference>
<dbReference type="Gene3D" id="2.40.320.10">
    <property type="entry name" value="Hypothetical Protein Pfu-838710-001"/>
    <property type="match status" value="1"/>
</dbReference>